<dbReference type="Pfam" id="PF13561">
    <property type="entry name" value="adh_short_C2"/>
    <property type="match status" value="1"/>
</dbReference>
<organism evidence="3 4">
    <name type="scientific">Parasulfitobacter algicola</name>
    <dbReference type="NCBI Taxonomy" id="2614809"/>
    <lineage>
        <taxon>Bacteria</taxon>
        <taxon>Pseudomonadati</taxon>
        <taxon>Pseudomonadota</taxon>
        <taxon>Alphaproteobacteria</taxon>
        <taxon>Rhodobacterales</taxon>
        <taxon>Roseobacteraceae</taxon>
        <taxon>Parasulfitobacter</taxon>
    </lineage>
</organism>
<dbReference type="InterPro" id="IPR036291">
    <property type="entry name" value="NAD(P)-bd_dom_sf"/>
</dbReference>
<dbReference type="SUPFAM" id="SSF51735">
    <property type="entry name" value="NAD(P)-binding Rossmann-fold domains"/>
    <property type="match status" value="1"/>
</dbReference>
<protein>
    <submittedName>
        <fullName evidence="3">SDR family oxidoreductase</fullName>
    </submittedName>
</protein>
<evidence type="ECO:0000256" key="1">
    <source>
        <dbReference type="ARBA" id="ARBA00006484"/>
    </source>
</evidence>
<dbReference type="PANTHER" id="PTHR43477">
    <property type="entry name" value="DIHYDROANTICAPSIN 7-DEHYDROGENASE"/>
    <property type="match status" value="1"/>
</dbReference>
<comment type="caution">
    <text evidence="3">The sequence shown here is derived from an EMBL/GenBank/DDBJ whole genome shotgun (WGS) entry which is preliminary data.</text>
</comment>
<sequence length="237" mass="25379">MHGKTVVCIGGSGGMGRGVAIAALEVGADVIVTSRSKSKADEAARQIGCRGEAIDIYNSESVSDFFTRVGPFSHLMITAGAIGRSSFSETPPDEADRFMQGKLWGTHRCLWHAKDQMEKDGSITLITGGYSQVIDDKAGHVHAAFKAVEAMAQVAAVSLAPIRCNVIRPGFIDSDLWGDMNDEDRDMLRKTESEKTTIGRIVEPVEFGRFAVALMQTNVVTGAIIPVDGGRHLKVAS</sequence>
<dbReference type="PANTHER" id="PTHR43477:SF1">
    <property type="entry name" value="DIHYDROANTICAPSIN 7-DEHYDROGENASE"/>
    <property type="match status" value="1"/>
</dbReference>
<proteinExistence type="inferred from homology"/>
<dbReference type="PRINTS" id="PR00081">
    <property type="entry name" value="GDHRDH"/>
</dbReference>
<keyword evidence="2" id="KW-0560">Oxidoreductase</keyword>
<accession>A0ABX2IUD7</accession>
<dbReference type="Gene3D" id="3.40.50.720">
    <property type="entry name" value="NAD(P)-binding Rossmann-like Domain"/>
    <property type="match status" value="1"/>
</dbReference>
<evidence type="ECO:0000313" key="4">
    <source>
        <dbReference type="Proteomes" id="UP000777935"/>
    </source>
</evidence>
<name>A0ABX2IUD7_9RHOB</name>
<dbReference type="InterPro" id="IPR051122">
    <property type="entry name" value="SDR_DHRS6-like"/>
</dbReference>
<evidence type="ECO:0000256" key="2">
    <source>
        <dbReference type="ARBA" id="ARBA00023002"/>
    </source>
</evidence>
<keyword evidence="4" id="KW-1185">Reference proteome</keyword>
<dbReference type="EMBL" id="JABUFE010000003">
    <property type="protein sequence ID" value="NSX54457.1"/>
    <property type="molecule type" value="Genomic_DNA"/>
</dbReference>
<dbReference type="Proteomes" id="UP000777935">
    <property type="component" value="Unassembled WGS sequence"/>
</dbReference>
<dbReference type="RefSeq" id="WP_174136516.1">
    <property type="nucleotide sequence ID" value="NZ_JABUFE010000003.1"/>
</dbReference>
<comment type="similarity">
    <text evidence="1">Belongs to the short-chain dehydrogenases/reductases (SDR) family.</text>
</comment>
<dbReference type="InterPro" id="IPR002347">
    <property type="entry name" value="SDR_fam"/>
</dbReference>
<gene>
    <name evidence="3" type="ORF">HRQ87_06540</name>
</gene>
<evidence type="ECO:0000313" key="3">
    <source>
        <dbReference type="EMBL" id="NSX54457.1"/>
    </source>
</evidence>
<reference evidence="3 4" key="1">
    <citation type="submission" date="2020-06" db="EMBL/GenBank/DDBJ databases">
        <title>Sulfitobacter algicola sp. nov., isolated from green algae.</title>
        <authorList>
            <person name="Wang C."/>
        </authorList>
    </citation>
    <scope>NUCLEOTIDE SEQUENCE [LARGE SCALE GENOMIC DNA]</scope>
    <source>
        <strain evidence="3 4">1151</strain>
    </source>
</reference>